<dbReference type="PROSITE" id="PS50011">
    <property type="entry name" value="PROTEIN_KINASE_DOM"/>
    <property type="match status" value="1"/>
</dbReference>
<feature type="binding site" evidence="12">
    <location>
        <position position="55"/>
    </location>
    <ligand>
        <name>ATP</name>
        <dbReference type="ChEBI" id="CHEBI:30616"/>
    </ligand>
</feature>
<evidence type="ECO:0000256" key="4">
    <source>
        <dbReference type="ARBA" id="ARBA00022692"/>
    </source>
</evidence>
<keyword evidence="2 13" id="KW-0723">Serine/threonine-protein kinase</keyword>
<sequence length="470" mass="51917">MLGCVIITTGLTKFTFRELEATTHQFSKENIIGDGASAVVYKGALRDGLAVAVKKFKASVGFSLGHFYEEFNLVPKLEHKNIIKLQGYCHQVAVDVQWLGDKYVGVEERHCLFVEEYVPNGSLDKIISGESQLSWSSRMEIVLGIAHGLHYLHEQHVVHSDLKPVNILLDTDMNPKISDFGIARILDHSDDMTIRDDNYLAGTVGYMPPDYIIQGILSTKYDVYSFGVILLEIISGMCRPVPARRQAAVEWAWEVRQAVAEEDLFDRHKEIKTYMEVGLLCTQINRKDRPTMADVLVMLDGKNELPTPKKPRYTKRSADLPTTIGMSSVTVNSSRSRTISSIATPVRRMSEPLRGSRDATPLHFTAIRRPRSPLGLDSKVAAQRQAASATSATFQAGAGPRNTTKPLDSASAITRRRPPSPLGVVGKRGGMASAAETMTPTDRSRRATVVSYHPATDRPLFPSSAALLVR</sequence>
<dbReference type="PANTHER" id="PTHR27006:SF601">
    <property type="entry name" value="PROTEIN KINASE DOMAIN-CONTAINING PROTEIN"/>
    <property type="match status" value="1"/>
</dbReference>
<evidence type="ECO:0000256" key="12">
    <source>
        <dbReference type="PROSITE-ProRule" id="PRU10141"/>
    </source>
</evidence>
<keyword evidence="6 12" id="KW-0547">Nucleotide-binding</keyword>
<protein>
    <recommendedName>
        <fullName evidence="15">Protein kinase domain-containing protein</fullName>
    </recommendedName>
</protein>
<dbReference type="PANTHER" id="PTHR27006">
    <property type="entry name" value="PROMASTIGOTE SURFACE ANTIGEN PROTEIN PSA"/>
    <property type="match status" value="1"/>
</dbReference>
<keyword evidence="3" id="KW-0808">Transferase</keyword>
<keyword evidence="5" id="KW-0732">Signal</keyword>
<evidence type="ECO:0000313" key="16">
    <source>
        <dbReference type="EMBL" id="KAG2557537.1"/>
    </source>
</evidence>
<dbReference type="Gene3D" id="1.10.510.10">
    <property type="entry name" value="Transferase(Phosphotransferase) domain 1"/>
    <property type="match status" value="1"/>
</dbReference>
<keyword evidence="4" id="KW-0812">Transmembrane</keyword>
<dbReference type="InterPro" id="IPR011009">
    <property type="entry name" value="Kinase-like_dom_sf"/>
</dbReference>
<name>A0A8T0P5W3_PANVG</name>
<evidence type="ECO:0000256" key="14">
    <source>
        <dbReference type="SAM" id="MobiDB-lite"/>
    </source>
</evidence>
<dbReference type="Pfam" id="PF00069">
    <property type="entry name" value="Pkinase"/>
    <property type="match status" value="1"/>
</dbReference>
<dbReference type="Proteomes" id="UP000823388">
    <property type="component" value="Chromosome 8N"/>
</dbReference>
<dbReference type="Gene3D" id="3.30.200.20">
    <property type="entry name" value="Phosphorylase Kinase, domain 1"/>
    <property type="match status" value="1"/>
</dbReference>
<proteinExistence type="inferred from homology"/>
<keyword evidence="10" id="KW-0472">Membrane</keyword>
<organism evidence="16 17">
    <name type="scientific">Panicum virgatum</name>
    <name type="common">Blackwell switchgrass</name>
    <dbReference type="NCBI Taxonomy" id="38727"/>
    <lineage>
        <taxon>Eukaryota</taxon>
        <taxon>Viridiplantae</taxon>
        <taxon>Streptophyta</taxon>
        <taxon>Embryophyta</taxon>
        <taxon>Tracheophyta</taxon>
        <taxon>Spermatophyta</taxon>
        <taxon>Magnoliopsida</taxon>
        <taxon>Liliopsida</taxon>
        <taxon>Poales</taxon>
        <taxon>Poaceae</taxon>
        <taxon>PACMAD clade</taxon>
        <taxon>Panicoideae</taxon>
        <taxon>Panicodae</taxon>
        <taxon>Paniceae</taxon>
        <taxon>Panicinae</taxon>
        <taxon>Panicum</taxon>
        <taxon>Panicum sect. Hiantes</taxon>
    </lineage>
</organism>
<dbReference type="AlphaFoldDB" id="A0A8T0P5W3"/>
<dbReference type="InterPro" id="IPR008271">
    <property type="entry name" value="Ser/Thr_kinase_AS"/>
</dbReference>
<evidence type="ECO:0000256" key="3">
    <source>
        <dbReference type="ARBA" id="ARBA00022679"/>
    </source>
</evidence>
<reference evidence="16" key="1">
    <citation type="submission" date="2020-05" db="EMBL/GenBank/DDBJ databases">
        <title>WGS assembly of Panicum virgatum.</title>
        <authorList>
            <person name="Lovell J.T."/>
            <person name="Jenkins J."/>
            <person name="Shu S."/>
            <person name="Juenger T.E."/>
            <person name="Schmutz J."/>
        </authorList>
    </citation>
    <scope>NUCLEOTIDE SEQUENCE</scope>
    <source>
        <strain evidence="16">AP13</strain>
    </source>
</reference>
<evidence type="ECO:0000256" key="5">
    <source>
        <dbReference type="ARBA" id="ARBA00022729"/>
    </source>
</evidence>
<dbReference type="GO" id="GO:0005524">
    <property type="term" value="F:ATP binding"/>
    <property type="evidence" value="ECO:0007669"/>
    <property type="project" value="UniProtKB-UniRule"/>
</dbReference>
<evidence type="ECO:0000256" key="10">
    <source>
        <dbReference type="ARBA" id="ARBA00023136"/>
    </source>
</evidence>
<evidence type="ECO:0000256" key="8">
    <source>
        <dbReference type="ARBA" id="ARBA00022840"/>
    </source>
</evidence>
<evidence type="ECO:0000313" key="17">
    <source>
        <dbReference type="Proteomes" id="UP000823388"/>
    </source>
</evidence>
<keyword evidence="7" id="KW-0418">Kinase</keyword>
<evidence type="ECO:0000256" key="1">
    <source>
        <dbReference type="ARBA" id="ARBA00004479"/>
    </source>
</evidence>
<feature type="region of interest" description="Disordered" evidence="14">
    <location>
        <begin position="387"/>
        <end position="446"/>
    </location>
</feature>
<gene>
    <name evidence="16" type="ORF">PVAP13_8NG253900</name>
</gene>
<dbReference type="GO" id="GO:0016020">
    <property type="term" value="C:membrane"/>
    <property type="evidence" value="ECO:0007669"/>
    <property type="project" value="UniProtKB-SubCell"/>
</dbReference>
<evidence type="ECO:0000256" key="7">
    <source>
        <dbReference type="ARBA" id="ARBA00022777"/>
    </source>
</evidence>
<keyword evidence="9" id="KW-1133">Transmembrane helix</keyword>
<feature type="domain" description="Protein kinase" evidence="15">
    <location>
        <begin position="26"/>
        <end position="305"/>
    </location>
</feature>
<dbReference type="SUPFAM" id="SSF56112">
    <property type="entry name" value="Protein kinase-like (PK-like)"/>
    <property type="match status" value="1"/>
</dbReference>
<comment type="similarity">
    <text evidence="13">Belongs to the protein kinase superfamily.</text>
</comment>
<evidence type="ECO:0000256" key="6">
    <source>
        <dbReference type="ARBA" id="ARBA00022741"/>
    </source>
</evidence>
<comment type="caution">
    <text evidence="16">The sequence shown here is derived from an EMBL/GenBank/DDBJ whole genome shotgun (WGS) entry which is preliminary data.</text>
</comment>
<evidence type="ECO:0000259" key="15">
    <source>
        <dbReference type="PROSITE" id="PS50011"/>
    </source>
</evidence>
<evidence type="ECO:0000256" key="11">
    <source>
        <dbReference type="ARBA" id="ARBA00023180"/>
    </source>
</evidence>
<dbReference type="GO" id="GO:0004674">
    <property type="term" value="F:protein serine/threonine kinase activity"/>
    <property type="evidence" value="ECO:0007669"/>
    <property type="project" value="UniProtKB-KW"/>
</dbReference>
<dbReference type="PROSITE" id="PS00107">
    <property type="entry name" value="PROTEIN_KINASE_ATP"/>
    <property type="match status" value="1"/>
</dbReference>
<evidence type="ECO:0000256" key="13">
    <source>
        <dbReference type="RuleBase" id="RU000304"/>
    </source>
</evidence>
<keyword evidence="17" id="KW-1185">Reference proteome</keyword>
<dbReference type="InterPro" id="IPR017441">
    <property type="entry name" value="Protein_kinase_ATP_BS"/>
</dbReference>
<dbReference type="FunFam" id="1.10.510.10:FF:000590">
    <property type="entry name" value="PR5-like receptor kinase"/>
    <property type="match status" value="1"/>
</dbReference>
<evidence type="ECO:0000256" key="2">
    <source>
        <dbReference type="ARBA" id="ARBA00022527"/>
    </source>
</evidence>
<keyword evidence="8 12" id="KW-0067">ATP-binding</keyword>
<keyword evidence="11" id="KW-0325">Glycoprotein</keyword>
<dbReference type="PROSITE" id="PS00108">
    <property type="entry name" value="PROTEIN_KINASE_ST"/>
    <property type="match status" value="1"/>
</dbReference>
<feature type="compositionally biased region" description="Low complexity" evidence="14">
    <location>
        <begin position="387"/>
        <end position="399"/>
    </location>
</feature>
<dbReference type="SMART" id="SM00220">
    <property type="entry name" value="S_TKc"/>
    <property type="match status" value="1"/>
</dbReference>
<accession>A0A8T0P5W3</accession>
<evidence type="ECO:0000256" key="9">
    <source>
        <dbReference type="ARBA" id="ARBA00022989"/>
    </source>
</evidence>
<dbReference type="EMBL" id="CM029052">
    <property type="protein sequence ID" value="KAG2557537.1"/>
    <property type="molecule type" value="Genomic_DNA"/>
</dbReference>
<dbReference type="InterPro" id="IPR000719">
    <property type="entry name" value="Prot_kinase_dom"/>
</dbReference>
<comment type="subcellular location">
    <subcellularLocation>
        <location evidence="1">Membrane</location>
        <topology evidence="1">Single-pass type I membrane protein</topology>
    </subcellularLocation>
</comment>